<dbReference type="OrthoDB" id="340608at2759"/>
<protein>
    <submittedName>
        <fullName evidence="9">Lem3/Cdc50</fullName>
    </submittedName>
</protein>
<evidence type="ECO:0000256" key="4">
    <source>
        <dbReference type="ARBA" id="ARBA00022989"/>
    </source>
</evidence>
<dbReference type="RefSeq" id="XP_025596685.1">
    <property type="nucleotide sequence ID" value="XM_025740636.1"/>
</dbReference>
<sequence>MFRRKRATDAGAGAAGPGAAGSDSASAKESSRPYTQRKPANTAWRQQRLKAWQPVLTPRTVLPTFFLVGLLFAPIGAVLYYYATKVSEFTIDYTDCRNAGSEYVAVPSGKYDYQLPGSTPSNFQAPQWRWVASNTAPNGFVCDVQFSVPQNLEPSVFLYYKLTNYYQNHRRYVKSIDTDQLLGKERTVKDLGDGQCKPLGREGDRGIWPCGLIANSMFNDTYSLPVLVDGGASNQTYQMTDKGIVWPGEKNKYAATPTPPDQLVPPPFWRGSFTNAPGAYNYPNGYTADNIFNPSEDEHFMVWMRTAGLPTFRKLYYRNDNDVMLAGRYIITITDNYPVAMFSGTKSIVFSTATWVGGRSLFLGSAYIAVAALCVLLGLIFTARHLIRPRKLGDLSLLSWNE</sequence>
<feature type="transmembrane region" description="Helical" evidence="8">
    <location>
        <begin position="361"/>
        <end position="381"/>
    </location>
</feature>
<dbReference type="InterPro" id="IPR005045">
    <property type="entry name" value="CDC50/LEM3_fam"/>
</dbReference>
<dbReference type="STRING" id="58919.A0A316Z4X0"/>
<dbReference type="GO" id="GO:0045332">
    <property type="term" value="P:phospholipid translocation"/>
    <property type="evidence" value="ECO:0007669"/>
    <property type="project" value="UniProtKB-UniRule"/>
</dbReference>
<dbReference type="PANTHER" id="PTHR10926">
    <property type="entry name" value="CELL CYCLE CONTROL PROTEIN 50"/>
    <property type="match status" value="1"/>
</dbReference>
<name>A0A316Z4X0_9BASI</name>
<dbReference type="PIRSF" id="PIRSF015840">
    <property type="entry name" value="DUF284_TM_euk"/>
    <property type="match status" value="1"/>
</dbReference>
<dbReference type="GeneID" id="37268182"/>
<dbReference type="EMBL" id="KZ819299">
    <property type="protein sequence ID" value="PWN96406.1"/>
    <property type="molecule type" value="Genomic_DNA"/>
</dbReference>
<evidence type="ECO:0000256" key="6">
    <source>
        <dbReference type="PIRNR" id="PIRNR015840"/>
    </source>
</evidence>
<dbReference type="PANTHER" id="PTHR10926:SF0">
    <property type="entry name" value="CDC50, ISOFORM A"/>
    <property type="match status" value="1"/>
</dbReference>
<gene>
    <name evidence="9" type="ORF">FA09DRAFT_310606</name>
</gene>
<keyword evidence="5 6" id="KW-0472">Membrane</keyword>
<organism evidence="9 10">
    <name type="scientific">Tilletiopsis washingtonensis</name>
    <dbReference type="NCBI Taxonomy" id="58919"/>
    <lineage>
        <taxon>Eukaryota</taxon>
        <taxon>Fungi</taxon>
        <taxon>Dikarya</taxon>
        <taxon>Basidiomycota</taxon>
        <taxon>Ustilaginomycotina</taxon>
        <taxon>Exobasidiomycetes</taxon>
        <taxon>Entylomatales</taxon>
        <taxon>Entylomatales incertae sedis</taxon>
        <taxon>Tilletiopsis</taxon>
    </lineage>
</organism>
<evidence type="ECO:0000256" key="1">
    <source>
        <dbReference type="ARBA" id="ARBA00004141"/>
    </source>
</evidence>
<evidence type="ECO:0000313" key="9">
    <source>
        <dbReference type="EMBL" id="PWN96406.1"/>
    </source>
</evidence>
<dbReference type="GO" id="GO:0005886">
    <property type="term" value="C:plasma membrane"/>
    <property type="evidence" value="ECO:0007669"/>
    <property type="project" value="TreeGrafter"/>
</dbReference>
<feature type="transmembrane region" description="Helical" evidence="8">
    <location>
        <begin position="60"/>
        <end position="83"/>
    </location>
</feature>
<reference evidence="9 10" key="1">
    <citation type="journal article" date="2018" name="Mol. Biol. Evol.">
        <title>Broad Genomic Sampling Reveals a Smut Pathogenic Ancestry of the Fungal Clade Ustilaginomycotina.</title>
        <authorList>
            <person name="Kijpornyongpan T."/>
            <person name="Mondo S.J."/>
            <person name="Barry K."/>
            <person name="Sandor L."/>
            <person name="Lee J."/>
            <person name="Lipzen A."/>
            <person name="Pangilinan J."/>
            <person name="LaButti K."/>
            <person name="Hainaut M."/>
            <person name="Henrissat B."/>
            <person name="Grigoriev I.V."/>
            <person name="Spatafora J.W."/>
            <person name="Aime M.C."/>
        </authorList>
    </citation>
    <scope>NUCLEOTIDE SEQUENCE [LARGE SCALE GENOMIC DNA]</scope>
    <source>
        <strain evidence="9 10">MCA 4186</strain>
    </source>
</reference>
<accession>A0A316Z4X0</accession>
<evidence type="ECO:0000256" key="7">
    <source>
        <dbReference type="SAM" id="MobiDB-lite"/>
    </source>
</evidence>
<dbReference type="GO" id="GO:0005794">
    <property type="term" value="C:Golgi apparatus"/>
    <property type="evidence" value="ECO:0007669"/>
    <property type="project" value="TreeGrafter"/>
</dbReference>
<keyword evidence="3 8" id="KW-0812">Transmembrane</keyword>
<evidence type="ECO:0000256" key="5">
    <source>
        <dbReference type="ARBA" id="ARBA00023136"/>
    </source>
</evidence>
<dbReference type="AlphaFoldDB" id="A0A316Z4X0"/>
<keyword evidence="4 8" id="KW-1133">Transmembrane helix</keyword>
<keyword evidence="10" id="KW-1185">Reference proteome</keyword>
<dbReference type="Proteomes" id="UP000245946">
    <property type="component" value="Unassembled WGS sequence"/>
</dbReference>
<dbReference type="Pfam" id="PF03381">
    <property type="entry name" value="CDC50"/>
    <property type="match status" value="1"/>
</dbReference>
<proteinExistence type="inferred from homology"/>
<evidence type="ECO:0000256" key="2">
    <source>
        <dbReference type="ARBA" id="ARBA00009457"/>
    </source>
</evidence>
<dbReference type="GO" id="GO:0005783">
    <property type="term" value="C:endoplasmic reticulum"/>
    <property type="evidence" value="ECO:0007669"/>
    <property type="project" value="TreeGrafter"/>
</dbReference>
<evidence type="ECO:0000313" key="10">
    <source>
        <dbReference type="Proteomes" id="UP000245946"/>
    </source>
</evidence>
<comment type="similarity">
    <text evidence="2 6">Belongs to the CDC50/LEM3 family.</text>
</comment>
<feature type="region of interest" description="Disordered" evidence="7">
    <location>
        <begin position="1"/>
        <end position="42"/>
    </location>
</feature>
<evidence type="ECO:0000256" key="8">
    <source>
        <dbReference type="SAM" id="Phobius"/>
    </source>
</evidence>
<comment type="subcellular location">
    <subcellularLocation>
        <location evidence="1">Membrane</location>
        <topology evidence="1">Multi-pass membrane protein</topology>
    </subcellularLocation>
</comment>
<evidence type="ECO:0000256" key="3">
    <source>
        <dbReference type="ARBA" id="ARBA00022692"/>
    </source>
</evidence>